<sequence length="79" mass="8808">MRQNPKGNWNTGHLETVSKAIGLRYTPPKRGSHFKISSPHLPGILTVPSKRPIKPPYIKKFVALAEAHISAAQRRATEQ</sequence>
<keyword evidence="2" id="KW-1185">Reference proteome</keyword>
<reference evidence="1 2" key="1">
    <citation type="journal article" date="2016" name="Environ. Microbiol.">
        <title>New Methyloceanibacter diversity from North Sea sediments includes methanotroph containing solely the soluble methane monooxygenase.</title>
        <authorList>
            <person name="Vekeman B."/>
            <person name="Kerckhof F.M."/>
            <person name="Cremers G."/>
            <person name="de Vos P."/>
            <person name="Vandamme P."/>
            <person name="Boon N."/>
            <person name="Op den Camp H.J."/>
            <person name="Heylen K."/>
        </authorList>
    </citation>
    <scope>NUCLEOTIDE SEQUENCE [LARGE SCALE GENOMIC DNA]</scope>
    <source>
        <strain evidence="1 2">R-67177</strain>
    </source>
</reference>
<dbReference type="AlphaFoldDB" id="A0A1E3WD90"/>
<protein>
    <submittedName>
        <fullName evidence="1">Uncharacterized protein</fullName>
    </submittedName>
</protein>
<accession>A0A1E3WD90</accession>
<evidence type="ECO:0000313" key="1">
    <source>
        <dbReference type="EMBL" id="ODS03794.1"/>
    </source>
</evidence>
<name>A0A1E3WD90_9HYPH</name>
<proteinExistence type="predicted"/>
<comment type="caution">
    <text evidence="1">The sequence shown here is derived from an EMBL/GenBank/DDBJ whole genome shotgun (WGS) entry which is preliminary data.</text>
</comment>
<gene>
    <name evidence="1" type="ORF">AUC71_07715</name>
</gene>
<dbReference type="EMBL" id="LPWD01000050">
    <property type="protein sequence ID" value="ODS03794.1"/>
    <property type="molecule type" value="Genomic_DNA"/>
</dbReference>
<dbReference type="Proteomes" id="UP000095042">
    <property type="component" value="Unassembled WGS sequence"/>
</dbReference>
<organism evidence="1 2">
    <name type="scientific">Methyloceanibacter marginalis</name>
    <dbReference type="NCBI Taxonomy" id="1774971"/>
    <lineage>
        <taxon>Bacteria</taxon>
        <taxon>Pseudomonadati</taxon>
        <taxon>Pseudomonadota</taxon>
        <taxon>Alphaproteobacteria</taxon>
        <taxon>Hyphomicrobiales</taxon>
        <taxon>Hyphomicrobiaceae</taxon>
        <taxon>Methyloceanibacter</taxon>
    </lineage>
</organism>
<evidence type="ECO:0000313" key="2">
    <source>
        <dbReference type="Proteomes" id="UP000095042"/>
    </source>
</evidence>